<dbReference type="InterPro" id="IPR036388">
    <property type="entry name" value="WH-like_DNA-bd_sf"/>
</dbReference>
<evidence type="ECO:0000256" key="1">
    <source>
        <dbReference type="ARBA" id="ARBA00023015"/>
    </source>
</evidence>
<evidence type="ECO:0000259" key="5">
    <source>
        <dbReference type="PROSITE" id="PS51063"/>
    </source>
</evidence>
<organism evidence="6 7">
    <name type="scientific">Saccharopolyspora gregorii</name>
    <dbReference type="NCBI Taxonomy" id="33914"/>
    <lineage>
        <taxon>Bacteria</taxon>
        <taxon>Bacillati</taxon>
        <taxon>Actinomycetota</taxon>
        <taxon>Actinomycetes</taxon>
        <taxon>Pseudonocardiales</taxon>
        <taxon>Pseudonocardiaceae</taxon>
        <taxon>Saccharopolyspora</taxon>
    </lineage>
</organism>
<name>A0ABP6RX88_9PSEU</name>
<dbReference type="SUPFAM" id="SSF46785">
    <property type="entry name" value="Winged helix' DNA-binding domain"/>
    <property type="match status" value="1"/>
</dbReference>
<dbReference type="Pfam" id="PF00027">
    <property type="entry name" value="cNMP_binding"/>
    <property type="match status" value="1"/>
</dbReference>
<dbReference type="PROSITE" id="PS51063">
    <property type="entry name" value="HTH_CRP_2"/>
    <property type="match status" value="1"/>
</dbReference>
<dbReference type="InterPro" id="IPR036390">
    <property type="entry name" value="WH_DNA-bd_sf"/>
</dbReference>
<evidence type="ECO:0000259" key="4">
    <source>
        <dbReference type="PROSITE" id="PS50042"/>
    </source>
</evidence>
<dbReference type="SMART" id="SM00100">
    <property type="entry name" value="cNMP"/>
    <property type="match status" value="1"/>
</dbReference>
<dbReference type="InterPro" id="IPR012318">
    <property type="entry name" value="HTH_CRP"/>
</dbReference>
<evidence type="ECO:0000256" key="2">
    <source>
        <dbReference type="ARBA" id="ARBA00023125"/>
    </source>
</evidence>
<dbReference type="Gene3D" id="1.10.10.10">
    <property type="entry name" value="Winged helix-like DNA-binding domain superfamily/Winged helix DNA-binding domain"/>
    <property type="match status" value="1"/>
</dbReference>
<keyword evidence="7" id="KW-1185">Reference proteome</keyword>
<dbReference type="InterPro" id="IPR000595">
    <property type="entry name" value="cNMP-bd_dom"/>
</dbReference>
<dbReference type="InterPro" id="IPR050397">
    <property type="entry name" value="Env_Response_Regulators"/>
</dbReference>
<dbReference type="InterPro" id="IPR018490">
    <property type="entry name" value="cNMP-bd_dom_sf"/>
</dbReference>
<keyword evidence="1" id="KW-0805">Transcription regulation</keyword>
<evidence type="ECO:0000313" key="6">
    <source>
        <dbReference type="EMBL" id="GAA3362526.1"/>
    </source>
</evidence>
<protein>
    <recommendedName>
        <fullName evidence="8">Crp/Fnr family transcriptional regulator</fullName>
    </recommendedName>
</protein>
<dbReference type="SUPFAM" id="SSF51206">
    <property type="entry name" value="cAMP-binding domain-like"/>
    <property type="match status" value="1"/>
</dbReference>
<dbReference type="Pfam" id="PF13545">
    <property type="entry name" value="HTH_Crp_2"/>
    <property type="match status" value="1"/>
</dbReference>
<sequence length="220" mass="23625">MALDEDYRSFRDHLSAADWAELLRIGGPFRCAPGAALLNEGEGGDHVFVLTSGLCKVVGARADHGRSLLALRAAGDTIGEQAAIDERPRSASAFAVVECRGQRLRGPEFTAFVRRRGLGTQLTGYLSMKLRSNGSMISELSRSSARSKVAWLLCRLTASAGQDDFVPLPQRDLADLLGLARSSVAASLADFRALGLLRTEQGGVHVLDPAALLDEIHRSR</sequence>
<evidence type="ECO:0000256" key="3">
    <source>
        <dbReference type="ARBA" id="ARBA00023163"/>
    </source>
</evidence>
<dbReference type="Gene3D" id="2.60.120.10">
    <property type="entry name" value="Jelly Rolls"/>
    <property type="match status" value="1"/>
</dbReference>
<keyword evidence="3" id="KW-0804">Transcription</keyword>
<dbReference type="PANTHER" id="PTHR24567">
    <property type="entry name" value="CRP FAMILY TRANSCRIPTIONAL REGULATORY PROTEIN"/>
    <property type="match status" value="1"/>
</dbReference>
<gene>
    <name evidence="6" type="ORF">GCM10020366_50810</name>
</gene>
<evidence type="ECO:0000313" key="7">
    <source>
        <dbReference type="Proteomes" id="UP001500483"/>
    </source>
</evidence>
<reference evidence="7" key="1">
    <citation type="journal article" date="2019" name="Int. J. Syst. Evol. Microbiol.">
        <title>The Global Catalogue of Microorganisms (GCM) 10K type strain sequencing project: providing services to taxonomists for standard genome sequencing and annotation.</title>
        <authorList>
            <consortium name="The Broad Institute Genomics Platform"/>
            <consortium name="The Broad Institute Genome Sequencing Center for Infectious Disease"/>
            <person name="Wu L."/>
            <person name="Ma J."/>
        </authorList>
    </citation>
    <scope>NUCLEOTIDE SEQUENCE [LARGE SCALE GENOMIC DNA]</scope>
    <source>
        <strain evidence="7">JCM 9687</strain>
    </source>
</reference>
<feature type="domain" description="HTH crp-type" evidence="5">
    <location>
        <begin position="143"/>
        <end position="210"/>
    </location>
</feature>
<dbReference type="EMBL" id="BAAAYK010000038">
    <property type="protein sequence ID" value="GAA3362526.1"/>
    <property type="molecule type" value="Genomic_DNA"/>
</dbReference>
<keyword evidence="2" id="KW-0238">DNA-binding</keyword>
<dbReference type="SMART" id="SM00419">
    <property type="entry name" value="HTH_CRP"/>
    <property type="match status" value="1"/>
</dbReference>
<feature type="domain" description="Cyclic nucleotide-binding" evidence="4">
    <location>
        <begin position="29"/>
        <end position="113"/>
    </location>
</feature>
<comment type="caution">
    <text evidence="6">The sequence shown here is derived from an EMBL/GenBank/DDBJ whole genome shotgun (WGS) entry which is preliminary data.</text>
</comment>
<dbReference type="InterPro" id="IPR014710">
    <property type="entry name" value="RmlC-like_jellyroll"/>
</dbReference>
<dbReference type="PROSITE" id="PS50042">
    <property type="entry name" value="CNMP_BINDING_3"/>
    <property type="match status" value="1"/>
</dbReference>
<dbReference type="Proteomes" id="UP001500483">
    <property type="component" value="Unassembled WGS sequence"/>
</dbReference>
<accession>A0ABP6RX88</accession>
<dbReference type="RefSeq" id="WP_224959262.1">
    <property type="nucleotide sequence ID" value="NZ_BAAAYK010000038.1"/>
</dbReference>
<evidence type="ECO:0008006" key="8">
    <source>
        <dbReference type="Google" id="ProtNLM"/>
    </source>
</evidence>
<dbReference type="CDD" id="cd00038">
    <property type="entry name" value="CAP_ED"/>
    <property type="match status" value="1"/>
</dbReference>
<proteinExistence type="predicted"/>
<dbReference type="PANTHER" id="PTHR24567:SF74">
    <property type="entry name" value="HTH-TYPE TRANSCRIPTIONAL REGULATOR ARCR"/>
    <property type="match status" value="1"/>
</dbReference>